<protein>
    <submittedName>
        <fullName evidence="1">Uncharacterized protein</fullName>
    </submittedName>
</protein>
<reference evidence="1" key="2">
    <citation type="journal article" date="2015" name="Fish Shellfish Immunol.">
        <title>Early steps in the European eel (Anguilla anguilla)-Vibrio vulnificus interaction in the gills: Role of the RtxA13 toxin.</title>
        <authorList>
            <person name="Callol A."/>
            <person name="Pajuelo D."/>
            <person name="Ebbesson L."/>
            <person name="Teles M."/>
            <person name="MacKenzie S."/>
            <person name="Amaro C."/>
        </authorList>
    </citation>
    <scope>NUCLEOTIDE SEQUENCE</scope>
</reference>
<proteinExistence type="predicted"/>
<evidence type="ECO:0000313" key="1">
    <source>
        <dbReference type="EMBL" id="JAH38522.1"/>
    </source>
</evidence>
<accession>A0A0E9SBC1</accession>
<organism evidence="1">
    <name type="scientific">Anguilla anguilla</name>
    <name type="common">European freshwater eel</name>
    <name type="synonym">Muraena anguilla</name>
    <dbReference type="NCBI Taxonomy" id="7936"/>
    <lineage>
        <taxon>Eukaryota</taxon>
        <taxon>Metazoa</taxon>
        <taxon>Chordata</taxon>
        <taxon>Craniata</taxon>
        <taxon>Vertebrata</taxon>
        <taxon>Euteleostomi</taxon>
        <taxon>Actinopterygii</taxon>
        <taxon>Neopterygii</taxon>
        <taxon>Teleostei</taxon>
        <taxon>Anguilliformes</taxon>
        <taxon>Anguillidae</taxon>
        <taxon>Anguilla</taxon>
    </lineage>
</organism>
<reference evidence="1" key="1">
    <citation type="submission" date="2014-11" db="EMBL/GenBank/DDBJ databases">
        <authorList>
            <person name="Amaro Gonzalez C."/>
        </authorList>
    </citation>
    <scope>NUCLEOTIDE SEQUENCE</scope>
</reference>
<dbReference type="AlphaFoldDB" id="A0A0E9SBC1"/>
<sequence>MVKNAFAFLLRPKIVLVLI</sequence>
<dbReference type="EMBL" id="GBXM01070055">
    <property type="protein sequence ID" value="JAH38522.1"/>
    <property type="molecule type" value="Transcribed_RNA"/>
</dbReference>
<name>A0A0E9SBC1_ANGAN</name>